<feature type="domain" description="C2H2-type" evidence="6">
    <location>
        <begin position="806"/>
        <end position="833"/>
    </location>
</feature>
<evidence type="ECO:0000256" key="4">
    <source>
        <dbReference type="ARBA" id="ARBA00022833"/>
    </source>
</evidence>
<dbReference type="PROSITE" id="PS50157">
    <property type="entry name" value="ZINC_FINGER_C2H2_2"/>
    <property type="match status" value="5"/>
</dbReference>
<keyword evidence="2" id="KW-0677">Repeat</keyword>
<dbReference type="Ensembl" id="ENSMAMT00000047152.1">
    <property type="protein sequence ID" value="ENSMAMP00000061814.1"/>
    <property type="gene ID" value="ENSMAMG00000025860.1"/>
</dbReference>
<dbReference type="AlphaFoldDB" id="A0A7N8Y892"/>
<name>A0A7N8Y892_9TELE</name>
<dbReference type="InterPro" id="IPR050688">
    <property type="entry name" value="Zinc_finger/UBP_domain"/>
</dbReference>
<dbReference type="Proteomes" id="UP000261640">
    <property type="component" value="Unplaced"/>
</dbReference>
<dbReference type="GeneTree" id="ENSGT00940000156411"/>
<dbReference type="Pfam" id="PF23075">
    <property type="entry name" value="zf-C2H2_ZNF462_11"/>
    <property type="match status" value="1"/>
</dbReference>
<dbReference type="Gene3D" id="3.30.160.60">
    <property type="entry name" value="Classic Zinc Finger"/>
    <property type="match status" value="5"/>
</dbReference>
<dbReference type="InterPro" id="IPR059058">
    <property type="entry name" value="Znf-C2H2_ZNF462"/>
</dbReference>
<evidence type="ECO:0000256" key="2">
    <source>
        <dbReference type="ARBA" id="ARBA00022737"/>
    </source>
</evidence>
<evidence type="ECO:0000256" key="1">
    <source>
        <dbReference type="ARBA" id="ARBA00022723"/>
    </source>
</evidence>
<dbReference type="InterPro" id="IPR059059">
    <property type="entry name" value="Znf-C2H2_7th_ZNF462"/>
</dbReference>
<evidence type="ECO:0000313" key="8">
    <source>
        <dbReference type="Proteomes" id="UP000261640"/>
    </source>
</evidence>
<proteinExistence type="predicted"/>
<keyword evidence="4" id="KW-0862">Zinc</keyword>
<accession>A0A7N8Y892</accession>
<dbReference type="InterPro" id="IPR013087">
    <property type="entry name" value="Znf_C2H2_type"/>
</dbReference>
<dbReference type="GO" id="GO:0010468">
    <property type="term" value="P:regulation of gene expression"/>
    <property type="evidence" value="ECO:0007669"/>
    <property type="project" value="TreeGrafter"/>
</dbReference>
<dbReference type="SMART" id="SM00355">
    <property type="entry name" value="ZnF_C2H2"/>
    <property type="match status" value="19"/>
</dbReference>
<dbReference type="PANTHER" id="PTHR24403:SF67">
    <property type="entry name" value="FI01116P-RELATED"/>
    <property type="match status" value="1"/>
</dbReference>
<dbReference type="Pfam" id="PF13894">
    <property type="entry name" value="zf-C2H2_4"/>
    <property type="match status" value="1"/>
</dbReference>
<evidence type="ECO:0000256" key="5">
    <source>
        <dbReference type="PROSITE-ProRule" id="PRU00042"/>
    </source>
</evidence>
<dbReference type="GO" id="GO:0005634">
    <property type="term" value="C:nucleus"/>
    <property type="evidence" value="ECO:0007669"/>
    <property type="project" value="TreeGrafter"/>
</dbReference>
<dbReference type="PROSITE" id="PS00028">
    <property type="entry name" value="ZINC_FINGER_C2H2_1"/>
    <property type="match status" value="7"/>
</dbReference>
<protein>
    <submittedName>
        <fullName evidence="7">Zinc finger protein 462-like</fullName>
    </submittedName>
</protein>
<keyword evidence="1" id="KW-0479">Metal-binding</keyword>
<keyword evidence="3 5" id="KW-0863">Zinc-finger</keyword>
<reference evidence="7" key="2">
    <citation type="submission" date="2025-09" db="UniProtKB">
        <authorList>
            <consortium name="Ensembl"/>
        </authorList>
    </citation>
    <scope>IDENTIFICATION</scope>
</reference>
<evidence type="ECO:0000259" key="6">
    <source>
        <dbReference type="PROSITE" id="PS50157"/>
    </source>
</evidence>
<keyword evidence="8" id="KW-1185">Reference proteome</keyword>
<evidence type="ECO:0000313" key="7">
    <source>
        <dbReference type="Ensembl" id="ENSMAMP00000061814.1"/>
    </source>
</evidence>
<dbReference type="GO" id="GO:0008270">
    <property type="term" value="F:zinc ion binding"/>
    <property type="evidence" value="ECO:0007669"/>
    <property type="project" value="UniProtKB-KW"/>
</dbReference>
<feature type="domain" description="C2H2-type" evidence="6">
    <location>
        <begin position="1149"/>
        <end position="1173"/>
    </location>
</feature>
<dbReference type="InParanoid" id="A0A7N8Y892"/>
<dbReference type="Pfam" id="PF23225">
    <property type="entry name" value="zf-C2H2_7th_ZNF462"/>
    <property type="match status" value="2"/>
</dbReference>
<dbReference type="InterPro" id="IPR036236">
    <property type="entry name" value="Znf_C2H2_sf"/>
</dbReference>
<reference evidence="7" key="1">
    <citation type="submission" date="2025-08" db="UniProtKB">
        <authorList>
            <consortium name="Ensembl"/>
        </authorList>
    </citation>
    <scope>IDENTIFICATION</scope>
</reference>
<feature type="domain" description="C2H2-type" evidence="6">
    <location>
        <begin position="1039"/>
        <end position="1066"/>
    </location>
</feature>
<dbReference type="PANTHER" id="PTHR24403">
    <property type="entry name" value="ZINC FINGER PROTEIN"/>
    <property type="match status" value="1"/>
</dbReference>
<feature type="domain" description="C2H2-type" evidence="6">
    <location>
        <begin position="175"/>
        <end position="203"/>
    </location>
</feature>
<dbReference type="FunFam" id="3.30.160.60:FF:000655">
    <property type="entry name" value="Zinc finger protein 462"/>
    <property type="match status" value="1"/>
</dbReference>
<dbReference type="SUPFAM" id="SSF57667">
    <property type="entry name" value="beta-beta-alpha zinc fingers"/>
    <property type="match status" value="2"/>
</dbReference>
<sequence length="1173" mass="134822">MIIIEHTALIHAEIEKSKTQTKAFSFATHLPLPFLNEGDENMFFCHFCNYRQSSVNAVLKHYFKRHRGYEVKSEQIHLYTSVVLEQTQKLHLNTAKQQEVSCATLGKKEKVKNFNKSFAASPSLRALTLQCHRCSYATRFVCLLRRHMWKAHRANRSVNEVLRGCFNQGALQTGYHCDWCVFSHTNAAVLYEHYREQHPGRKISLKYISTQLYVGPDGNLSSQRSGQNESRVYSCKACPFKGNSMSDITCHYRAVHPWSVKEDGSVLDVIKSKKLSANSQWEDQNEIPASFDSYQVPLEYDTLPDASHEETTSPTMLKCPYCPANFHNQHGLSTHCGMKHPQAVTENVNAQKEQQIQIQKHLHVFQCPYCAYVNTSYQGIRTHCQMKHPAFVSRAESLHVDGTHLHSLDDCVKQKGSDGTVRLSGYICKTCSQIFATLEKLNIHYTKKHGQDAFLKYYAPVYEQIPQKVGPTSSECHSTRQQENISEPCRSSKMTEKNGILVYKCPSCPYVNVSYHGTLTHYEIADCSVGKGSNKRGYMCKKCQQIYASIIKLKRHCERDHDEDGPAVSDCSDEIKTKPDYSFQVALSTQNKEARYECCMCSYTGLCRKYLYCHYKNAHKLDGLSTCKLLEKYYKRKRRKTSDLPSTESEENTDVKCKNCPNLLFNSLQLLIAHYGTFHRSECKLDFTVVSKASKRSTGVYKCAHCKKQIYGVKKLSCHLDRHIARWNRRFKAGEKKAAFVFTSPEAKPIKLCKQNELLMLDNVTELAQWDVTPAETFTLPPAPGLLPSKFSDTEQPELQSRKDEHICEQCGRTFKSLKGLRSHERSHAAVAAIKKLDNLPTSALKYNINKYVLYKAGITRPFLCRFCCYRTTVMGLWRSHFMKKHRESLYLEPPDVQRQLNQFSWMTQTSFSSKANLQETVLPESSLLYCEICSFSSEHLSSLRRHYQNRHGKRMLRCKDCDFITGTRKTLEMHMESGHSTCQSEPTHEKGLRCPFCLYQTKNKNSMIDHIILHREKRVVPIDVRRPKLSRYLQGIIFRCHKCTFSSGSAENLHVHMMRHNDIKPYKCRLCYFDCSQLSDLEAHLSDKHQVLRNHELVGQVSLDELEESGRMPEAEPLSNSEHNNSTYVAADVAAEALCPSVAHKKKYSCEFCGRNLMNSYELERHVLRHGM</sequence>
<feature type="domain" description="C2H2-type" evidence="6">
    <location>
        <begin position="538"/>
        <end position="566"/>
    </location>
</feature>
<evidence type="ECO:0000256" key="3">
    <source>
        <dbReference type="ARBA" id="ARBA00022771"/>
    </source>
</evidence>
<organism evidence="7 8">
    <name type="scientific">Mastacembelus armatus</name>
    <name type="common">zig-zag eel</name>
    <dbReference type="NCBI Taxonomy" id="205130"/>
    <lineage>
        <taxon>Eukaryota</taxon>
        <taxon>Metazoa</taxon>
        <taxon>Chordata</taxon>
        <taxon>Craniata</taxon>
        <taxon>Vertebrata</taxon>
        <taxon>Euteleostomi</taxon>
        <taxon>Actinopterygii</taxon>
        <taxon>Neopterygii</taxon>
        <taxon>Teleostei</taxon>
        <taxon>Neoteleostei</taxon>
        <taxon>Acanthomorphata</taxon>
        <taxon>Anabantaria</taxon>
        <taxon>Synbranchiformes</taxon>
        <taxon>Mastacembelidae</taxon>
        <taxon>Mastacembelus</taxon>
    </lineage>
</organism>